<dbReference type="AlphaFoldDB" id="A0A1H7A9E9"/>
<sequence>MTYEFDRKQDEVRLNEPPIHDYSDYYHPLDELIVPVFEQAIEGGYIDQPRAAALAAWLDQQPRICALYPFRQLRQALAKATAEGGWSDDVERGLLQFFAALPDAFELVQLPEELFGDMYAAIFDNPATPLDMAGRYVEVTGPCVVGSHNAMYRISELLGGKRNKALLRFGYLFVARSHVDARIVSSKIAAAVASRMKFGGVQILAEEFFPESKRVEDEPAIPQKHTQLPSTPGATLQGSPDTIATLRIRYHDGLGETTERAISVTGYNPSGLSGMCHLRGQQRTFRFDKIIECTDTATGLVVDAPHAYLRDIYLKSSRYSLARLTDPEFPILDILLYVAKADGQLRAPERKVITAACKVFTHDLRITQEQVDDLLGYTPVPSLHSFKIAVGRINKLRDEVNKRKLLAASRTIIATQKIVTPSELEALDYMVKRFAKAE</sequence>
<dbReference type="InterPro" id="IPR029024">
    <property type="entry name" value="TerB-like"/>
</dbReference>
<evidence type="ECO:0000313" key="1">
    <source>
        <dbReference type="EMBL" id="SEJ57645.1"/>
    </source>
</evidence>
<dbReference type="Gene3D" id="1.10.3680.10">
    <property type="entry name" value="TerB-like"/>
    <property type="match status" value="1"/>
</dbReference>
<gene>
    <name evidence="1" type="ORF">SAMN05216201_11159</name>
</gene>
<dbReference type="SUPFAM" id="SSF158682">
    <property type="entry name" value="TerB-like"/>
    <property type="match status" value="1"/>
</dbReference>
<dbReference type="OrthoDB" id="6894278at2"/>
<accession>A0A1H7A9E9</accession>
<keyword evidence="2" id="KW-1185">Reference proteome</keyword>
<dbReference type="RefSeq" id="WP_090312014.1">
    <property type="nucleotide sequence ID" value="NZ_FNZE01000011.1"/>
</dbReference>
<name>A0A1H7A9E9_9PSED</name>
<dbReference type="EMBL" id="FNZE01000011">
    <property type="protein sequence ID" value="SEJ57645.1"/>
    <property type="molecule type" value="Genomic_DNA"/>
</dbReference>
<evidence type="ECO:0000313" key="2">
    <source>
        <dbReference type="Proteomes" id="UP000242930"/>
    </source>
</evidence>
<dbReference type="Proteomes" id="UP000242930">
    <property type="component" value="Unassembled WGS sequence"/>
</dbReference>
<protein>
    <submittedName>
        <fullName evidence="1">Uncharacterized protein</fullName>
    </submittedName>
</protein>
<organism evidence="1 2">
    <name type="scientific">Pseudomonas linyingensis</name>
    <dbReference type="NCBI Taxonomy" id="915471"/>
    <lineage>
        <taxon>Bacteria</taxon>
        <taxon>Pseudomonadati</taxon>
        <taxon>Pseudomonadota</taxon>
        <taxon>Gammaproteobacteria</taxon>
        <taxon>Pseudomonadales</taxon>
        <taxon>Pseudomonadaceae</taxon>
        <taxon>Pseudomonas</taxon>
    </lineage>
</organism>
<proteinExistence type="predicted"/>
<reference evidence="2" key="1">
    <citation type="submission" date="2016-10" db="EMBL/GenBank/DDBJ databases">
        <authorList>
            <person name="Varghese N."/>
            <person name="Submissions S."/>
        </authorList>
    </citation>
    <scope>NUCLEOTIDE SEQUENCE [LARGE SCALE GENOMIC DNA]</scope>
    <source>
        <strain evidence="2">LMG 25967</strain>
    </source>
</reference>